<evidence type="ECO:0000256" key="5">
    <source>
        <dbReference type="ARBA" id="ARBA00022989"/>
    </source>
</evidence>
<feature type="transmembrane region" description="Helical" evidence="7">
    <location>
        <begin position="61"/>
        <end position="85"/>
    </location>
</feature>
<feature type="domain" description="TRAP C4-dicarboxylate transport system permease DctM subunit" evidence="8">
    <location>
        <begin position="13"/>
        <end position="424"/>
    </location>
</feature>
<reference evidence="9" key="2">
    <citation type="submission" date="2020-02" db="EMBL/GenBank/DDBJ databases">
        <authorList>
            <consortium name="NCBI Pathogen Detection Project"/>
        </authorList>
    </citation>
    <scope>NUCLEOTIDE SEQUENCE</scope>
    <source>
        <strain evidence="9">MA.8719/97</strain>
    </source>
</reference>
<evidence type="ECO:0000256" key="3">
    <source>
        <dbReference type="ARBA" id="ARBA00022519"/>
    </source>
</evidence>
<evidence type="ECO:0000256" key="2">
    <source>
        <dbReference type="ARBA" id="ARBA00022475"/>
    </source>
</evidence>
<accession>A0A749KU39</accession>
<proteinExistence type="inferred from homology"/>
<dbReference type="AlphaFoldDB" id="A0A749KU39"/>
<dbReference type="InterPro" id="IPR004681">
    <property type="entry name" value="TRAP_DctM"/>
</dbReference>
<evidence type="ECO:0000256" key="1">
    <source>
        <dbReference type="ARBA" id="ARBA00004429"/>
    </source>
</evidence>
<evidence type="ECO:0000259" key="8">
    <source>
        <dbReference type="Pfam" id="PF06808"/>
    </source>
</evidence>
<sequence>MIDPIFASCTLIAVFVVLLAMGAPIGICIVIASFSTMMLVLPFDISMFATAQKMFSSLDSFALLAVPFFVLSGVIMNSGGIAARLVNFAKLFTGKLPGSLSYTNIVGNMMFGAISGSAIAASTSIGGVMVPMSAREGYDRGFAAAVNIASAPTGMLIPPTTAFILYALASGGTSIAALFAGGLVAGVLWGVGCMLVTLVVAKRRNYRVFFTVQKGMALKVAVEAIPSLLLIVIIVGGIVQGIFTAIGASAIAVVYTLLLTMVFYRTLKIKDLPSILLQTVVMTGVIMFLLATSSAMSFSMSITNIPAALSDMILGISANKLVILLVITVFLLIIGAFMDIGPAILIFTPILLPIMAKLGVDPVHFGIIMIYNLAIGTITPPVGSGLYVGASVGKVKVEEVIKPLLPFYGAIIGVLLLITYIPEIILFLPRLLGIM</sequence>
<feature type="transmembrane region" description="Helical" evidence="7">
    <location>
        <begin position="142"/>
        <end position="169"/>
    </location>
</feature>
<dbReference type="NCBIfam" id="TIGR00786">
    <property type="entry name" value="dctM"/>
    <property type="match status" value="1"/>
</dbReference>
<keyword evidence="3 7" id="KW-0997">Cell inner membrane</keyword>
<dbReference type="EMBL" id="DAAVTR010000019">
    <property type="protein sequence ID" value="HAF5735262.1"/>
    <property type="molecule type" value="Genomic_DNA"/>
</dbReference>
<comment type="subcellular location">
    <subcellularLocation>
        <location evidence="1 7">Cell inner membrane</location>
        <topology evidence="1 7">Multi-pass membrane protein</topology>
    </subcellularLocation>
</comment>
<dbReference type="PANTHER" id="PTHR33362:SF2">
    <property type="entry name" value="TRAP TRANSPORTER LARGE PERMEASE PROTEIN"/>
    <property type="match status" value="1"/>
</dbReference>
<reference evidence="9" key="1">
    <citation type="journal article" date="2018" name="Genome Biol.">
        <title>SKESA: strategic k-mer extension for scrupulous assemblies.</title>
        <authorList>
            <person name="Souvorov A."/>
            <person name="Agarwala R."/>
            <person name="Lipman D.J."/>
        </authorList>
    </citation>
    <scope>NUCLEOTIDE SEQUENCE</scope>
    <source>
        <strain evidence="9">MA.8719/97</strain>
    </source>
</reference>
<feature type="transmembrane region" description="Helical" evidence="7">
    <location>
        <begin position="245"/>
        <end position="264"/>
    </location>
</feature>
<evidence type="ECO:0000256" key="6">
    <source>
        <dbReference type="ARBA" id="ARBA00023136"/>
    </source>
</evidence>
<name>A0A749KU39_SALER</name>
<dbReference type="InterPro" id="IPR010656">
    <property type="entry name" value="DctM"/>
</dbReference>
<comment type="caution">
    <text evidence="9">The sequence shown here is derived from an EMBL/GenBank/DDBJ whole genome shotgun (WGS) entry which is preliminary data.</text>
</comment>
<feature type="transmembrane region" description="Helical" evidence="7">
    <location>
        <begin position="12"/>
        <end position="41"/>
    </location>
</feature>
<keyword evidence="6 7" id="KW-0472">Membrane</keyword>
<evidence type="ECO:0000313" key="9">
    <source>
        <dbReference type="EMBL" id="HAF5735262.1"/>
    </source>
</evidence>
<feature type="transmembrane region" description="Helical" evidence="7">
    <location>
        <begin position="407"/>
        <end position="428"/>
    </location>
</feature>
<feature type="transmembrane region" description="Helical" evidence="7">
    <location>
        <begin position="322"/>
        <end position="352"/>
    </location>
</feature>
<organism evidence="9">
    <name type="scientific">Salmonella enterica</name>
    <name type="common">Salmonella choleraesuis</name>
    <dbReference type="NCBI Taxonomy" id="28901"/>
    <lineage>
        <taxon>Bacteria</taxon>
        <taxon>Pseudomonadati</taxon>
        <taxon>Pseudomonadota</taxon>
        <taxon>Gammaproteobacteria</taxon>
        <taxon>Enterobacterales</taxon>
        <taxon>Enterobacteriaceae</taxon>
        <taxon>Salmonella</taxon>
    </lineage>
</organism>
<dbReference type="GO" id="GO:0022857">
    <property type="term" value="F:transmembrane transporter activity"/>
    <property type="evidence" value="ECO:0007669"/>
    <property type="project" value="UniProtKB-UniRule"/>
</dbReference>
<feature type="transmembrane region" description="Helical" evidence="7">
    <location>
        <begin position="175"/>
        <end position="200"/>
    </location>
</feature>
<feature type="transmembrane region" description="Helical" evidence="7">
    <location>
        <begin position="220"/>
        <end position="239"/>
    </location>
</feature>
<keyword evidence="5 7" id="KW-1133">Transmembrane helix</keyword>
<feature type="transmembrane region" description="Helical" evidence="7">
    <location>
        <begin position="364"/>
        <end position="387"/>
    </location>
</feature>
<dbReference type="GO" id="GO:0005886">
    <property type="term" value="C:plasma membrane"/>
    <property type="evidence" value="ECO:0007669"/>
    <property type="project" value="UniProtKB-SubCell"/>
</dbReference>
<dbReference type="Pfam" id="PF06808">
    <property type="entry name" value="DctM"/>
    <property type="match status" value="1"/>
</dbReference>
<feature type="transmembrane region" description="Helical" evidence="7">
    <location>
        <begin position="276"/>
        <end position="302"/>
    </location>
</feature>
<keyword evidence="2" id="KW-1003">Cell membrane</keyword>
<comment type="function">
    <text evidence="7">Part of the tripartite ATP-independent periplasmic (TRAP) transport system.</text>
</comment>
<evidence type="ECO:0000256" key="7">
    <source>
        <dbReference type="RuleBase" id="RU369079"/>
    </source>
</evidence>
<keyword evidence="7" id="KW-0813">Transport</keyword>
<feature type="transmembrane region" description="Helical" evidence="7">
    <location>
        <begin position="105"/>
        <end position="130"/>
    </location>
</feature>
<dbReference type="PANTHER" id="PTHR33362">
    <property type="entry name" value="SIALIC ACID TRAP TRANSPORTER PERMEASE PROTEIN SIAT-RELATED"/>
    <property type="match status" value="1"/>
</dbReference>
<comment type="similarity">
    <text evidence="7">Belongs to the TRAP transporter large permease family.</text>
</comment>
<keyword evidence="4 7" id="KW-0812">Transmembrane</keyword>
<gene>
    <name evidence="9" type="ORF">G8N22_003932</name>
</gene>
<comment type="subunit">
    <text evidence="7">The complex comprises the extracytoplasmic solute receptor protein and the two transmembrane proteins.</text>
</comment>
<dbReference type="PIRSF" id="PIRSF006066">
    <property type="entry name" value="HI0050"/>
    <property type="match status" value="1"/>
</dbReference>
<evidence type="ECO:0000256" key="4">
    <source>
        <dbReference type="ARBA" id="ARBA00022692"/>
    </source>
</evidence>
<protein>
    <recommendedName>
        <fullName evidence="7">TRAP transporter large permease protein</fullName>
    </recommendedName>
</protein>